<evidence type="ECO:0000256" key="9">
    <source>
        <dbReference type="ARBA" id="ARBA00022801"/>
    </source>
</evidence>
<dbReference type="RefSeq" id="WP_197691354.1">
    <property type="nucleotide sequence ID" value="NZ_LT906441.1"/>
</dbReference>
<dbReference type="PANTHER" id="PTHR11533">
    <property type="entry name" value="PROTEASE M1 ZINC METALLOPROTEASE"/>
    <property type="match status" value="1"/>
</dbReference>
<dbReference type="GO" id="GO:0043171">
    <property type="term" value="P:peptide catabolic process"/>
    <property type="evidence" value="ECO:0007669"/>
    <property type="project" value="TreeGrafter"/>
</dbReference>
<accession>A0A239W425</accession>
<keyword evidence="6 17" id="KW-0031">Aminopeptidase</keyword>
<dbReference type="SUPFAM" id="SSF55486">
    <property type="entry name" value="Metalloproteases ('zincins'), catalytic domain"/>
    <property type="match status" value="1"/>
</dbReference>
<comment type="similarity">
    <text evidence="3">Belongs to the peptidase M1 family.</text>
</comment>
<evidence type="ECO:0000256" key="13">
    <source>
        <dbReference type="ARBA" id="ARBA00031533"/>
    </source>
</evidence>
<evidence type="ECO:0000259" key="16">
    <source>
        <dbReference type="Pfam" id="PF17900"/>
    </source>
</evidence>
<dbReference type="GO" id="GO:0042277">
    <property type="term" value="F:peptide binding"/>
    <property type="evidence" value="ECO:0007669"/>
    <property type="project" value="TreeGrafter"/>
</dbReference>
<dbReference type="eggNOG" id="COG0308">
    <property type="taxonomic scope" value="Bacteria"/>
</dbReference>
<dbReference type="InterPro" id="IPR027268">
    <property type="entry name" value="Peptidase_M4/M1_CTD_sf"/>
</dbReference>
<evidence type="ECO:0000256" key="6">
    <source>
        <dbReference type="ARBA" id="ARBA00022438"/>
    </source>
</evidence>
<dbReference type="PRINTS" id="PR00756">
    <property type="entry name" value="ALADIPTASE"/>
</dbReference>
<dbReference type="EMBL" id="LT906441">
    <property type="protein sequence ID" value="SNV28514.1"/>
    <property type="molecule type" value="Genomic_DNA"/>
</dbReference>
<evidence type="ECO:0000256" key="4">
    <source>
        <dbReference type="ARBA" id="ARBA00012564"/>
    </source>
</evidence>
<feature type="domain" description="Peptidase M1 membrane alanine aminopeptidase" evidence="14">
    <location>
        <begin position="236"/>
        <end position="448"/>
    </location>
</feature>
<dbReference type="AlphaFoldDB" id="A0A239W425"/>
<dbReference type="PANTHER" id="PTHR11533:SF174">
    <property type="entry name" value="PUROMYCIN-SENSITIVE AMINOPEPTIDASE-RELATED"/>
    <property type="match status" value="1"/>
</dbReference>
<evidence type="ECO:0000256" key="2">
    <source>
        <dbReference type="ARBA" id="ARBA00001947"/>
    </source>
</evidence>
<dbReference type="SUPFAM" id="SSF63737">
    <property type="entry name" value="Leukotriene A4 hydrolase N-terminal domain"/>
    <property type="match status" value="1"/>
</dbReference>
<dbReference type="GO" id="GO:0005737">
    <property type="term" value="C:cytoplasm"/>
    <property type="evidence" value="ECO:0007669"/>
    <property type="project" value="TreeGrafter"/>
</dbReference>
<feature type="domain" description="ERAP1-like C-terminal" evidence="15">
    <location>
        <begin position="532"/>
        <end position="839"/>
    </location>
</feature>
<keyword evidence="8" id="KW-0479">Metal-binding</keyword>
<dbReference type="InterPro" id="IPR012778">
    <property type="entry name" value="Pept_M1_aminopeptidase"/>
</dbReference>
<keyword evidence="10" id="KW-0862">Zinc</keyword>
<evidence type="ECO:0000313" key="17">
    <source>
        <dbReference type="EMBL" id="SNV28514.1"/>
    </source>
</evidence>
<gene>
    <name evidence="17" type="primary">pepN_1</name>
    <name evidence="17" type="ORF">SAMEA4412665_00154</name>
</gene>
<evidence type="ECO:0000256" key="5">
    <source>
        <dbReference type="ARBA" id="ARBA00015611"/>
    </source>
</evidence>
<keyword evidence="9 17" id="KW-0378">Hydrolase</keyword>
<evidence type="ECO:0000256" key="11">
    <source>
        <dbReference type="ARBA" id="ARBA00023049"/>
    </source>
</evidence>
<dbReference type="NCBIfam" id="TIGR02412">
    <property type="entry name" value="pepN_strep_liv"/>
    <property type="match status" value="1"/>
</dbReference>
<protein>
    <recommendedName>
        <fullName evidence="5">Aminopeptidase N</fullName>
        <ecNumber evidence="4">3.4.11.2</ecNumber>
    </recommendedName>
    <alternativeName>
        <fullName evidence="12">Alanine aminopeptidase</fullName>
    </alternativeName>
    <alternativeName>
        <fullName evidence="13">Lysyl aminopeptidase</fullName>
    </alternativeName>
</protein>
<dbReference type="KEGG" id="cgrn:4412665_00154"/>
<keyword evidence="7" id="KW-0645">Protease</keyword>
<dbReference type="CDD" id="cd09602">
    <property type="entry name" value="M1_APN"/>
    <property type="match status" value="1"/>
</dbReference>
<dbReference type="Pfam" id="PF17900">
    <property type="entry name" value="Peptidase_M1_N"/>
    <property type="match status" value="1"/>
</dbReference>
<evidence type="ECO:0000259" key="14">
    <source>
        <dbReference type="Pfam" id="PF01433"/>
    </source>
</evidence>
<name>A0A239W425_9ACTN</name>
<sequence>MSTKNLTRDEARHRSENIAVHRYHVTLDIRQATDPHTSRFRSTTKVRFKSQVTETFLDLLDAEVESVVINDQPVPVEYDGARVMLRGLNRGKNVVQVTASLPYSHSGRGLHRFVDPADGNTYLYTHFEPADSRHAYAVFEQPDLKAHFDVDVIAPENWRVIGNQVHDDSETLDDGSVLHDFRLTPRMASYLTAIAAGPYVRRTSSWTSSDGAETIELGLLCRASMEQYLDDHDIFHITRKGLEFYHRAFHYPYPWGKYDQIFVPEYNLGAMENPGCVTFTERYLFREKPTRAELSQRANTILHEMAHMWFGDLVTPKWWDDNWLKESFAEYMGAHASQAATEFTDAWVSFAVGRKAWAYTADQLSTTHPISADITDLDAASQNFDGITYAKGAAVLKQLVHHVGVEKFFGGARSYFREMAYGAATLDDLLRHLERSSGRSLSDWSDAWLRTSGLDTVLPELHVDDGRITDLTIVRDSVDARTGQPANRPHTLAVGLYNLDDDMLTRSELVEVDITSPRTPVKAVTGHRVPDLVLINDEDFSYAKVRLDEGGTDVALDHLSDLDEPLTRALLWSVLWNAVRDAKLSVDSYLKAVASHAGKETDPAILGQVLGQARQAVSSYLPQQAVPHARHELAELAWRELDAAEAGSDVQIVWARHALVVAAGDPASAARVRAMVDGSTLPDGLRMGPDLRWDGWIALAAVGQASEEELDAELDRDHTKNGVNSHLCAMTARRDNGYVRDMWRRLMTPGELTNEHVDAVIAGLRKPLGADLFCDLDSGYFDDLQRIWEQFPIEMATRLVVGLFPSDDPETNAEQAQQWLQDHPEAPGGLIRLVRERRDLAASAATARAFNAAC</sequence>
<dbReference type="GO" id="GO:0005615">
    <property type="term" value="C:extracellular space"/>
    <property type="evidence" value="ECO:0007669"/>
    <property type="project" value="TreeGrafter"/>
</dbReference>
<evidence type="ECO:0000313" key="18">
    <source>
        <dbReference type="Proteomes" id="UP000215332"/>
    </source>
</evidence>
<dbReference type="InterPro" id="IPR042097">
    <property type="entry name" value="Aminopeptidase_N-like_N_sf"/>
</dbReference>
<dbReference type="GO" id="GO:0016020">
    <property type="term" value="C:membrane"/>
    <property type="evidence" value="ECO:0007669"/>
    <property type="project" value="TreeGrafter"/>
</dbReference>
<dbReference type="GO" id="GO:0008270">
    <property type="term" value="F:zinc ion binding"/>
    <property type="evidence" value="ECO:0007669"/>
    <property type="project" value="InterPro"/>
</dbReference>
<dbReference type="InterPro" id="IPR001930">
    <property type="entry name" value="Peptidase_M1"/>
</dbReference>
<feature type="domain" description="Aminopeptidase N-like N-terminal" evidence="16">
    <location>
        <begin position="41"/>
        <end position="191"/>
    </location>
</feature>
<dbReference type="InterPro" id="IPR014782">
    <property type="entry name" value="Peptidase_M1_dom"/>
</dbReference>
<organism evidence="17 18">
    <name type="scientific">Cutibacterium granulosum</name>
    <dbReference type="NCBI Taxonomy" id="33011"/>
    <lineage>
        <taxon>Bacteria</taxon>
        <taxon>Bacillati</taxon>
        <taxon>Actinomycetota</taxon>
        <taxon>Actinomycetes</taxon>
        <taxon>Propionibacteriales</taxon>
        <taxon>Propionibacteriaceae</taxon>
        <taxon>Cutibacterium</taxon>
    </lineage>
</organism>
<dbReference type="Proteomes" id="UP000215332">
    <property type="component" value="Chromosome 1"/>
</dbReference>
<evidence type="ECO:0000256" key="12">
    <source>
        <dbReference type="ARBA" id="ARBA00029811"/>
    </source>
</evidence>
<proteinExistence type="inferred from homology"/>
<evidence type="ECO:0000256" key="8">
    <source>
        <dbReference type="ARBA" id="ARBA00022723"/>
    </source>
</evidence>
<dbReference type="GO" id="GO:0070006">
    <property type="term" value="F:metalloaminopeptidase activity"/>
    <property type="evidence" value="ECO:0007669"/>
    <property type="project" value="TreeGrafter"/>
</dbReference>
<dbReference type="InterPro" id="IPR050344">
    <property type="entry name" value="Peptidase_M1_aminopeptidases"/>
</dbReference>
<evidence type="ECO:0000256" key="1">
    <source>
        <dbReference type="ARBA" id="ARBA00000098"/>
    </source>
</evidence>
<dbReference type="EC" id="3.4.11.2" evidence="4"/>
<comment type="catalytic activity">
    <reaction evidence="1">
        <text>Release of an N-terminal amino acid, Xaa-|-Yaa- from a peptide, amide or arylamide. Xaa is preferably Ala, but may be most amino acids including Pro (slow action). When a terminal hydrophobic residue is followed by a prolyl residue, the two may be released as an intact Xaa-Pro dipeptide.</text>
        <dbReference type="EC" id="3.4.11.2"/>
    </reaction>
</comment>
<dbReference type="Pfam" id="PF11838">
    <property type="entry name" value="ERAP1_C"/>
    <property type="match status" value="1"/>
</dbReference>
<dbReference type="FunFam" id="1.10.390.10:FF:000004">
    <property type="entry name" value="Aminopeptidase N"/>
    <property type="match status" value="1"/>
</dbReference>
<dbReference type="Gene3D" id="2.60.40.1730">
    <property type="entry name" value="tricorn interacting facor f3 domain"/>
    <property type="match status" value="1"/>
</dbReference>
<keyword evidence="11" id="KW-0482">Metalloprotease</keyword>
<evidence type="ECO:0000256" key="3">
    <source>
        <dbReference type="ARBA" id="ARBA00010136"/>
    </source>
</evidence>
<dbReference type="InterPro" id="IPR024571">
    <property type="entry name" value="ERAP1-like_C_dom"/>
</dbReference>
<evidence type="ECO:0000256" key="7">
    <source>
        <dbReference type="ARBA" id="ARBA00022670"/>
    </source>
</evidence>
<dbReference type="GO" id="GO:0016285">
    <property type="term" value="F:alanyl aminopeptidase activity"/>
    <property type="evidence" value="ECO:0007669"/>
    <property type="project" value="UniProtKB-EC"/>
</dbReference>
<comment type="cofactor">
    <cofactor evidence="2">
        <name>Zn(2+)</name>
        <dbReference type="ChEBI" id="CHEBI:29105"/>
    </cofactor>
</comment>
<evidence type="ECO:0000256" key="10">
    <source>
        <dbReference type="ARBA" id="ARBA00022833"/>
    </source>
</evidence>
<dbReference type="InterPro" id="IPR045357">
    <property type="entry name" value="Aminopeptidase_N-like_N"/>
</dbReference>
<dbReference type="GO" id="GO:0006508">
    <property type="term" value="P:proteolysis"/>
    <property type="evidence" value="ECO:0007669"/>
    <property type="project" value="UniProtKB-KW"/>
</dbReference>
<evidence type="ECO:0000259" key="15">
    <source>
        <dbReference type="Pfam" id="PF11838"/>
    </source>
</evidence>
<dbReference type="Gene3D" id="1.10.390.10">
    <property type="entry name" value="Neutral Protease Domain 2"/>
    <property type="match status" value="1"/>
</dbReference>
<reference evidence="17 18" key="1">
    <citation type="submission" date="2017-06" db="EMBL/GenBank/DDBJ databases">
        <authorList>
            <consortium name="Pathogen Informatics"/>
        </authorList>
    </citation>
    <scope>NUCLEOTIDE SEQUENCE [LARGE SCALE GENOMIC DNA]</scope>
    <source>
        <strain evidence="17 18">NCTC11865</strain>
    </source>
</reference>
<dbReference type="Pfam" id="PF01433">
    <property type="entry name" value="Peptidase_M1"/>
    <property type="match status" value="1"/>
</dbReference>